<reference evidence="5" key="1">
    <citation type="submission" date="2017-04" db="EMBL/GenBank/DDBJ databases">
        <authorList>
            <person name="Varghese N."/>
            <person name="Submissions S."/>
        </authorList>
    </citation>
    <scope>NUCLEOTIDE SEQUENCE [LARGE SCALE GENOMIC DNA]</scope>
    <source>
        <strain evidence="5">Dd16</strain>
    </source>
</reference>
<dbReference type="SUPFAM" id="SSF53474">
    <property type="entry name" value="alpha/beta-Hydrolases"/>
    <property type="match status" value="2"/>
</dbReference>
<organism evidence="4 5">
    <name type="scientific">Allosphingosinicella indica</name>
    <dbReference type="NCBI Taxonomy" id="941907"/>
    <lineage>
        <taxon>Bacteria</taxon>
        <taxon>Pseudomonadati</taxon>
        <taxon>Pseudomonadota</taxon>
        <taxon>Alphaproteobacteria</taxon>
        <taxon>Sphingomonadales</taxon>
        <taxon>Sphingomonadaceae</taxon>
        <taxon>Allosphingosinicella</taxon>
    </lineage>
</organism>
<dbReference type="Proteomes" id="UP000192934">
    <property type="component" value="Chromosome I"/>
</dbReference>
<evidence type="ECO:0000256" key="2">
    <source>
        <dbReference type="ARBA" id="ARBA00022801"/>
    </source>
</evidence>
<name>A0A1X7G049_9SPHN</name>
<evidence type="ECO:0000313" key="4">
    <source>
        <dbReference type="EMBL" id="SMF61744.1"/>
    </source>
</evidence>
<proteinExistence type="predicted"/>
<dbReference type="GO" id="GO:0005576">
    <property type="term" value="C:extracellular region"/>
    <property type="evidence" value="ECO:0007669"/>
    <property type="project" value="InterPro"/>
</dbReference>
<dbReference type="Gene3D" id="3.40.50.1820">
    <property type="entry name" value="alpha/beta hydrolase"/>
    <property type="match status" value="1"/>
</dbReference>
<dbReference type="InterPro" id="IPR050955">
    <property type="entry name" value="Plant_Biomass_Hydrol_Est"/>
</dbReference>
<dbReference type="NCBIfam" id="TIGR01840">
    <property type="entry name" value="esterase_phb"/>
    <property type="match status" value="1"/>
</dbReference>
<dbReference type="STRING" id="941907.SAMN06295910_0737"/>
<feature type="chain" id="PRO_5013390173" evidence="3">
    <location>
        <begin position="19"/>
        <end position="373"/>
    </location>
</feature>
<protein>
    <submittedName>
        <fullName evidence="4">Feruloyl esterase</fullName>
    </submittedName>
</protein>
<dbReference type="PANTHER" id="PTHR43037:SF1">
    <property type="entry name" value="BLL1128 PROTEIN"/>
    <property type="match status" value="1"/>
</dbReference>
<evidence type="ECO:0000256" key="1">
    <source>
        <dbReference type="ARBA" id="ARBA00022729"/>
    </source>
</evidence>
<dbReference type="GO" id="GO:0016787">
    <property type="term" value="F:hydrolase activity"/>
    <property type="evidence" value="ECO:0007669"/>
    <property type="project" value="UniProtKB-KW"/>
</dbReference>
<sequence>MRLARIVSRMNKSAAAFAAPGPKAAIVDRLADLPGPFDNPGQLGTRCYVPAKLKSPAALIVVLHGCTQDAATYDHGSGWSRLADRHGFALLYPEQRRSNNFNLCFNWYQPGDAARGAGEPASIRAMIARMAELHPIDPARIFVTGLSAGGAMASVMLATYPETFAGGAIIAGLPYGVAGNLHEAFETMAGRGIADDKALTAAVTAASPHAGPWPRISVWHGTADNLVVRGNADAIVRQWQGVHGLRRAPDVADRVDGYPHRVWHGADGAALIEEYEITGMAHGTPLAPGRGAGRSGKAGAHMLDVAISSTDRIAAFFGIAKAAAPAAKRVAAKAEAAATKHAAPRRKPAKAPPAHATVQTIIEDALRSAGLMR</sequence>
<keyword evidence="2" id="KW-0378">Hydrolase</keyword>
<evidence type="ECO:0000256" key="3">
    <source>
        <dbReference type="SAM" id="SignalP"/>
    </source>
</evidence>
<evidence type="ECO:0000313" key="5">
    <source>
        <dbReference type="Proteomes" id="UP000192934"/>
    </source>
</evidence>
<dbReference type="EMBL" id="LT840185">
    <property type="protein sequence ID" value="SMF61744.1"/>
    <property type="molecule type" value="Genomic_DNA"/>
</dbReference>
<dbReference type="RefSeq" id="WP_085217568.1">
    <property type="nucleotide sequence ID" value="NZ_LT840185.1"/>
</dbReference>
<gene>
    <name evidence="4" type="ORF">SAMN06295910_0737</name>
</gene>
<keyword evidence="5" id="KW-1185">Reference proteome</keyword>
<dbReference type="PANTHER" id="PTHR43037">
    <property type="entry name" value="UNNAMED PRODUCT-RELATED"/>
    <property type="match status" value="1"/>
</dbReference>
<dbReference type="AlphaFoldDB" id="A0A1X7G049"/>
<accession>A0A1X7G049</accession>
<dbReference type="InterPro" id="IPR010126">
    <property type="entry name" value="Esterase_phb"/>
</dbReference>
<feature type="signal peptide" evidence="3">
    <location>
        <begin position="1"/>
        <end position="18"/>
    </location>
</feature>
<keyword evidence="1 3" id="KW-0732">Signal</keyword>
<dbReference type="InterPro" id="IPR029058">
    <property type="entry name" value="AB_hydrolase_fold"/>
</dbReference>
<dbReference type="Pfam" id="PF10503">
    <property type="entry name" value="Esterase_PHB"/>
    <property type="match status" value="1"/>
</dbReference>